<dbReference type="Pfam" id="PF01809">
    <property type="entry name" value="YidD"/>
    <property type="match status" value="1"/>
</dbReference>
<accession>A0A1M6J6F1</accession>
<evidence type="ECO:0000313" key="3">
    <source>
        <dbReference type="Proteomes" id="UP000184512"/>
    </source>
</evidence>
<organism evidence="2 3">
    <name type="scientific">Tessaracoccus bendigoensis DSM 12906</name>
    <dbReference type="NCBI Taxonomy" id="1123357"/>
    <lineage>
        <taxon>Bacteria</taxon>
        <taxon>Bacillati</taxon>
        <taxon>Actinomycetota</taxon>
        <taxon>Actinomycetes</taxon>
        <taxon>Propionibacteriales</taxon>
        <taxon>Propionibacteriaceae</taxon>
        <taxon>Tessaracoccus</taxon>
    </lineage>
</organism>
<keyword evidence="1" id="KW-0472">Membrane</keyword>
<name>A0A1M6J6F1_9ACTN</name>
<dbReference type="OrthoDB" id="9801753at2"/>
<dbReference type="HAMAP" id="MF_00386">
    <property type="entry name" value="UPF0161_YidD"/>
    <property type="match status" value="1"/>
</dbReference>
<dbReference type="PANTHER" id="PTHR33383:SF1">
    <property type="entry name" value="MEMBRANE PROTEIN INSERTION EFFICIENCY FACTOR-RELATED"/>
    <property type="match status" value="1"/>
</dbReference>
<reference evidence="2 3" key="1">
    <citation type="submission" date="2016-11" db="EMBL/GenBank/DDBJ databases">
        <authorList>
            <person name="Jaros S."/>
            <person name="Januszkiewicz K."/>
            <person name="Wedrychowicz H."/>
        </authorList>
    </citation>
    <scope>NUCLEOTIDE SEQUENCE [LARGE SCALE GENOMIC DNA]</scope>
    <source>
        <strain evidence="2 3">DSM 12906</strain>
    </source>
</reference>
<dbReference type="NCBIfam" id="TIGR00278">
    <property type="entry name" value="membrane protein insertion efficiency factor YidD"/>
    <property type="match status" value="1"/>
</dbReference>
<sequence length="96" mass="10636">MLKYPLIWFVKGWRKFISPSYGNVCKFHPSCSEYGLVALETHGALKGVALIVRRLLRCHPWSMGGVDYVPGTQAAAAWAEENSDVSRGQAPQSNEV</sequence>
<dbReference type="AlphaFoldDB" id="A0A1M6J6F1"/>
<proteinExistence type="inferred from homology"/>
<evidence type="ECO:0000313" key="2">
    <source>
        <dbReference type="EMBL" id="SHJ42241.1"/>
    </source>
</evidence>
<dbReference type="GO" id="GO:0005886">
    <property type="term" value="C:plasma membrane"/>
    <property type="evidence" value="ECO:0007669"/>
    <property type="project" value="UniProtKB-SubCell"/>
</dbReference>
<comment type="subcellular location">
    <subcellularLocation>
        <location evidence="1">Cell membrane</location>
        <topology evidence="1">Peripheral membrane protein</topology>
        <orientation evidence="1">Cytoplasmic side</orientation>
    </subcellularLocation>
</comment>
<dbReference type="SMART" id="SM01234">
    <property type="entry name" value="Haemolytic"/>
    <property type="match status" value="1"/>
</dbReference>
<comment type="function">
    <text evidence="1">Could be involved in insertion of integral membrane proteins into the membrane.</text>
</comment>
<comment type="similarity">
    <text evidence="1">Belongs to the UPF0161 family.</text>
</comment>
<dbReference type="STRING" id="1123357.SAMN02745244_02474"/>
<dbReference type="EMBL" id="FQZG01000047">
    <property type="protein sequence ID" value="SHJ42241.1"/>
    <property type="molecule type" value="Genomic_DNA"/>
</dbReference>
<dbReference type="InterPro" id="IPR002696">
    <property type="entry name" value="Membr_insert_effic_factor_YidD"/>
</dbReference>
<dbReference type="RefSeq" id="WP_073188742.1">
    <property type="nucleotide sequence ID" value="NZ_FQZG01000047.1"/>
</dbReference>
<dbReference type="PANTHER" id="PTHR33383">
    <property type="entry name" value="MEMBRANE PROTEIN INSERTION EFFICIENCY FACTOR-RELATED"/>
    <property type="match status" value="1"/>
</dbReference>
<gene>
    <name evidence="2" type="ORF">SAMN02745244_02474</name>
</gene>
<evidence type="ECO:0000256" key="1">
    <source>
        <dbReference type="HAMAP-Rule" id="MF_00386"/>
    </source>
</evidence>
<protein>
    <recommendedName>
        <fullName evidence="1">Putative membrane protein insertion efficiency factor</fullName>
    </recommendedName>
</protein>
<keyword evidence="3" id="KW-1185">Reference proteome</keyword>
<keyword evidence="1" id="KW-1003">Cell membrane</keyword>
<dbReference type="Proteomes" id="UP000184512">
    <property type="component" value="Unassembled WGS sequence"/>
</dbReference>